<sequence length="195" mass="22316">MILRHALIAHCLYVDGGFPTVVDCHDLKTHMCSPVHLDEDFDFIERSMAKRSFFSFRALCGCFLISVADDALYVIQLNGLFNSLTGNACRNSLGFQRHLTQFGFMMDLNKLRSLVKSVLGMDDPWSIFEQYPDIEGTIKRDNHGTLRWMDVQMRAFQETFDRDLNASFVSVSGASSTLTRGKYLTQRHQVLDTRM</sequence>
<evidence type="ECO:0000313" key="2">
    <source>
        <dbReference type="Proteomes" id="UP000249390"/>
    </source>
</evidence>
<accession>A0A328DLZ5</accession>
<dbReference type="EMBL" id="NQVE01000122">
    <property type="protein sequence ID" value="RAL46685.1"/>
    <property type="molecule type" value="Genomic_DNA"/>
</dbReference>
<keyword evidence="2" id="KW-1185">Reference proteome</keyword>
<proteinExistence type="predicted"/>
<dbReference type="Proteomes" id="UP000249390">
    <property type="component" value="Unassembled WGS sequence"/>
</dbReference>
<evidence type="ECO:0000313" key="1">
    <source>
        <dbReference type="EMBL" id="RAL46685.1"/>
    </source>
</evidence>
<name>A0A328DLZ5_9ASTE</name>
<organism evidence="1 2">
    <name type="scientific">Cuscuta australis</name>
    <dbReference type="NCBI Taxonomy" id="267555"/>
    <lineage>
        <taxon>Eukaryota</taxon>
        <taxon>Viridiplantae</taxon>
        <taxon>Streptophyta</taxon>
        <taxon>Embryophyta</taxon>
        <taxon>Tracheophyta</taxon>
        <taxon>Spermatophyta</taxon>
        <taxon>Magnoliopsida</taxon>
        <taxon>eudicotyledons</taxon>
        <taxon>Gunneridae</taxon>
        <taxon>Pentapetalae</taxon>
        <taxon>asterids</taxon>
        <taxon>lamiids</taxon>
        <taxon>Solanales</taxon>
        <taxon>Convolvulaceae</taxon>
        <taxon>Cuscuteae</taxon>
        <taxon>Cuscuta</taxon>
        <taxon>Cuscuta subgen. Grammica</taxon>
        <taxon>Cuscuta sect. Cleistogrammica</taxon>
    </lineage>
</organism>
<protein>
    <submittedName>
        <fullName evidence="1">Uncharacterized protein</fullName>
    </submittedName>
</protein>
<dbReference type="AlphaFoldDB" id="A0A328DLZ5"/>
<gene>
    <name evidence="1" type="ORF">DM860_004964</name>
</gene>
<reference evidence="1 2" key="1">
    <citation type="submission" date="2018-06" db="EMBL/GenBank/DDBJ databases">
        <title>The Genome of Cuscuta australis (Dodder) Provides Insight into the Evolution of Plant Parasitism.</title>
        <authorList>
            <person name="Liu H."/>
        </authorList>
    </citation>
    <scope>NUCLEOTIDE SEQUENCE [LARGE SCALE GENOMIC DNA]</scope>
    <source>
        <strain evidence="2">cv. Yunnan</strain>
        <tissue evidence="1">Vines</tissue>
    </source>
</reference>
<comment type="caution">
    <text evidence="1">The sequence shown here is derived from an EMBL/GenBank/DDBJ whole genome shotgun (WGS) entry which is preliminary data.</text>
</comment>